<keyword evidence="7 10" id="KW-0464">Manganese</keyword>
<keyword evidence="5 10" id="KW-0479">Metal-binding</keyword>
<keyword evidence="8 10" id="KW-0414">Isoprene biosynthesis</keyword>
<keyword evidence="13" id="KW-1185">Reference proteome</keyword>
<gene>
    <name evidence="10" type="primary">idi</name>
    <name evidence="12" type="ORF">SGFS_084370</name>
</gene>
<feature type="active site" evidence="10">
    <location>
        <position position="78"/>
    </location>
</feature>
<feature type="binding site" evidence="10">
    <location>
        <position position="43"/>
    </location>
    <ligand>
        <name>Mn(2+)</name>
        <dbReference type="ChEBI" id="CHEBI:29035"/>
    </ligand>
</feature>
<comment type="subcellular location">
    <subcellularLocation>
        <location evidence="10">Cytoplasm</location>
    </subcellularLocation>
</comment>
<evidence type="ECO:0000256" key="4">
    <source>
        <dbReference type="ARBA" id="ARBA00022490"/>
    </source>
</evidence>
<comment type="cofactor">
    <cofactor evidence="10">
        <name>Mn(2+)</name>
        <dbReference type="ChEBI" id="CHEBI:29035"/>
    </cofactor>
    <text evidence="10">Binds 1 Mn(2+) ion per subunit.</text>
</comment>
<evidence type="ECO:0000256" key="7">
    <source>
        <dbReference type="ARBA" id="ARBA00023211"/>
    </source>
</evidence>
<sequence>MTSAQSTKTLPAEPILLELVDEDGRTIGVAEKLSAHQAPGHLHRAFSVFLFDTDGRLLLQQRAHSKYHSPGVWSNTCCGHPYPDEPPQVAAGRRVREELGLEEVSLQAAGTVTYEHPDEISGLVEKEYNHLFVGVVDEKPEPDPAEVCDFRFVNRAELEELRKREPFSAWFPSVLTAAMPGMARVAPGGGW</sequence>
<feature type="domain" description="Nudix hydrolase" evidence="11">
    <location>
        <begin position="41"/>
        <end position="178"/>
    </location>
</feature>
<evidence type="ECO:0000313" key="12">
    <source>
        <dbReference type="EMBL" id="BBC37143.1"/>
    </source>
</evidence>
<feature type="active site" evidence="10">
    <location>
        <position position="127"/>
    </location>
</feature>
<evidence type="ECO:0000256" key="5">
    <source>
        <dbReference type="ARBA" id="ARBA00022723"/>
    </source>
</evidence>
<dbReference type="Proteomes" id="UP001321542">
    <property type="component" value="Chromosome"/>
</dbReference>
<dbReference type="SUPFAM" id="SSF55811">
    <property type="entry name" value="Nudix"/>
    <property type="match status" value="1"/>
</dbReference>
<dbReference type="EC" id="5.3.3.2" evidence="3 10"/>
<feature type="binding site" evidence="10">
    <location>
        <position position="80"/>
    </location>
    <ligand>
        <name>Mn(2+)</name>
        <dbReference type="ChEBI" id="CHEBI:29035"/>
    </ligand>
</feature>
<feature type="binding site" evidence="10">
    <location>
        <position position="98"/>
    </location>
    <ligand>
        <name>Mg(2+)</name>
        <dbReference type="ChEBI" id="CHEBI:18420"/>
    </ligand>
</feature>
<dbReference type="PIRSF" id="PIRSF018427">
    <property type="entry name" value="Isopntndiph_ism"/>
    <property type="match status" value="1"/>
</dbReference>
<evidence type="ECO:0000256" key="6">
    <source>
        <dbReference type="ARBA" id="ARBA00022842"/>
    </source>
</evidence>
<comment type="pathway">
    <text evidence="1 10">Isoprenoid biosynthesis; dimethylallyl diphosphate biosynthesis; dimethylallyl diphosphate from isopentenyl diphosphate: step 1/1.</text>
</comment>
<name>A0ABM7FKS7_9ACTN</name>
<reference evidence="12 13" key="1">
    <citation type="journal article" date="2010" name="ChemBioChem">
        <title>Cloning and characterization of the biosynthetic gene cluster of 16-membered macrolide antibiotic FD-891: involvement of a dual functional cytochrome P450 monooxygenase catalyzing epoxidation and hydroxylation.</title>
        <authorList>
            <person name="Kudo F."/>
            <person name="Motegi A."/>
            <person name="Mizoue K."/>
            <person name="Eguchi T."/>
        </authorList>
    </citation>
    <scope>NUCLEOTIDE SEQUENCE [LARGE SCALE GENOMIC DNA]</scope>
    <source>
        <strain evidence="12 13">A-8890</strain>
    </source>
</reference>
<dbReference type="Pfam" id="PF00293">
    <property type="entry name" value="NUDIX"/>
    <property type="match status" value="1"/>
</dbReference>
<evidence type="ECO:0000256" key="2">
    <source>
        <dbReference type="ARBA" id="ARBA00007579"/>
    </source>
</evidence>
<organism evidence="12 13">
    <name type="scientific">Streptomyces graminofaciens</name>
    <dbReference type="NCBI Taxonomy" id="68212"/>
    <lineage>
        <taxon>Bacteria</taxon>
        <taxon>Bacillati</taxon>
        <taxon>Actinomycetota</taxon>
        <taxon>Actinomycetes</taxon>
        <taxon>Kitasatosporales</taxon>
        <taxon>Streptomycetaceae</taxon>
        <taxon>Streptomyces</taxon>
    </lineage>
</organism>
<feature type="binding site" evidence="10">
    <location>
        <position position="127"/>
    </location>
    <ligand>
        <name>Mn(2+)</name>
        <dbReference type="ChEBI" id="CHEBI:29035"/>
    </ligand>
</feature>
<evidence type="ECO:0000259" key="11">
    <source>
        <dbReference type="PROSITE" id="PS51462"/>
    </source>
</evidence>
<feature type="binding site" evidence="10">
    <location>
        <position position="36"/>
    </location>
    <ligand>
        <name>Mn(2+)</name>
        <dbReference type="ChEBI" id="CHEBI:29035"/>
    </ligand>
</feature>
<evidence type="ECO:0000313" key="13">
    <source>
        <dbReference type="Proteomes" id="UP001321542"/>
    </source>
</evidence>
<dbReference type="RefSeq" id="WP_286257421.1">
    <property type="nucleotide sequence ID" value="NZ_AP018448.1"/>
</dbReference>
<proteinExistence type="inferred from homology"/>
<comment type="function">
    <text evidence="10">Catalyzes the 1,3-allylic rearrangement of the homoallylic substrate isopentenyl (IPP) to its highly electrophilic allylic isomer, dimethylallyl diphosphate (DMAPP).</text>
</comment>
<comment type="similarity">
    <text evidence="2 10">Belongs to the IPP isomerase type 1 family.</text>
</comment>
<dbReference type="InterPro" id="IPR011876">
    <property type="entry name" value="IsopentenylPP_isomerase_typ1"/>
</dbReference>
<dbReference type="PANTHER" id="PTHR10885:SF0">
    <property type="entry name" value="ISOPENTENYL-DIPHOSPHATE DELTA-ISOMERASE"/>
    <property type="match status" value="1"/>
</dbReference>
<evidence type="ECO:0000256" key="3">
    <source>
        <dbReference type="ARBA" id="ARBA00012057"/>
    </source>
</evidence>
<dbReference type="Gene3D" id="3.90.79.10">
    <property type="entry name" value="Nucleoside Triphosphate Pyrophosphohydrolase"/>
    <property type="match status" value="1"/>
</dbReference>
<dbReference type="NCBIfam" id="NF002995">
    <property type="entry name" value="PRK03759.1"/>
    <property type="match status" value="1"/>
</dbReference>
<keyword evidence="4 10" id="KW-0963">Cytoplasm</keyword>
<dbReference type="PROSITE" id="PS51462">
    <property type="entry name" value="NUDIX"/>
    <property type="match status" value="1"/>
</dbReference>
<reference evidence="12 13" key="2">
    <citation type="journal article" date="2023" name="ChemBioChem">
        <title>Acyltransferase Domain Exchange between Two Independent Type I Polyketide Synthases in the Same Producer Strain of Macrolide Antibiotics.</title>
        <authorList>
            <person name="Kudo F."/>
            <person name="Kishikawa K."/>
            <person name="Tsuboi K."/>
            <person name="Kido T."/>
            <person name="Usui T."/>
            <person name="Hashimoto J."/>
            <person name="Shin-Ya K."/>
            <person name="Miyanaga A."/>
            <person name="Eguchi T."/>
        </authorList>
    </citation>
    <scope>NUCLEOTIDE SEQUENCE [LARGE SCALE GENOMIC DNA]</scope>
    <source>
        <strain evidence="12 13">A-8890</strain>
    </source>
</reference>
<dbReference type="EMBL" id="AP018448">
    <property type="protein sequence ID" value="BBC37143.1"/>
    <property type="molecule type" value="Genomic_DNA"/>
</dbReference>
<dbReference type="InterPro" id="IPR056375">
    <property type="entry name" value="Idi_bact"/>
</dbReference>
<dbReference type="NCBIfam" id="TIGR02150">
    <property type="entry name" value="IPP_isom_1"/>
    <property type="match status" value="1"/>
</dbReference>
<dbReference type="HAMAP" id="MF_00202">
    <property type="entry name" value="Idi"/>
    <property type="match status" value="1"/>
</dbReference>
<protein>
    <recommendedName>
        <fullName evidence="3 10">Isopentenyl-diphosphate Delta-isomerase</fullName>
        <shortName evidence="10">IPP isomerase</shortName>
        <ecNumber evidence="3 10">5.3.3.2</ecNumber>
    </recommendedName>
    <alternativeName>
        <fullName evidence="10">IPP:DMAPP isomerase</fullName>
    </alternativeName>
    <alternativeName>
        <fullName evidence="10">Isopentenyl pyrophosphate isomerase</fullName>
    </alternativeName>
</protein>
<evidence type="ECO:0000256" key="9">
    <source>
        <dbReference type="ARBA" id="ARBA00023235"/>
    </source>
</evidence>
<keyword evidence="6 10" id="KW-0460">Magnesium</keyword>
<comment type="catalytic activity">
    <reaction evidence="10">
        <text>isopentenyl diphosphate = dimethylallyl diphosphate</text>
        <dbReference type="Rhea" id="RHEA:23284"/>
        <dbReference type="ChEBI" id="CHEBI:57623"/>
        <dbReference type="ChEBI" id="CHEBI:128769"/>
        <dbReference type="EC" id="5.3.3.2"/>
    </reaction>
</comment>
<dbReference type="PANTHER" id="PTHR10885">
    <property type="entry name" value="ISOPENTENYL-DIPHOSPHATE DELTA-ISOMERASE"/>
    <property type="match status" value="1"/>
</dbReference>
<accession>A0ABM7FKS7</accession>
<evidence type="ECO:0000256" key="8">
    <source>
        <dbReference type="ARBA" id="ARBA00023229"/>
    </source>
</evidence>
<evidence type="ECO:0000256" key="10">
    <source>
        <dbReference type="HAMAP-Rule" id="MF_00202"/>
    </source>
</evidence>
<comment type="cofactor">
    <cofactor evidence="10">
        <name>Mg(2+)</name>
        <dbReference type="ChEBI" id="CHEBI:18420"/>
    </cofactor>
    <text evidence="10">Binds 1 Mg(2+) ion per subunit. The magnesium ion binds only when substrate is bound.</text>
</comment>
<feature type="binding site" evidence="10">
    <location>
        <position position="125"/>
    </location>
    <ligand>
        <name>Mn(2+)</name>
        <dbReference type="ChEBI" id="CHEBI:29035"/>
    </ligand>
</feature>
<evidence type="ECO:0000256" key="1">
    <source>
        <dbReference type="ARBA" id="ARBA00004826"/>
    </source>
</evidence>
<dbReference type="InterPro" id="IPR015797">
    <property type="entry name" value="NUDIX_hydrolase-like_dom_sf"/>
</dbReference>
<dbReference type="CDD" id="cd02885">
    <property type="entry name" value="NUDIX_IPP_Isomerase"/>
    <property type="match status" value="1"/>
</dbReference>
<keyword evidence="9 10" id="KW-0413">Isomerase</keyword>
<dbReference type="InterPro" id="IPR000086">
    <property type="entry name" value="NUDIX_hydrolase_dom"/>
</dbReference>